<reference evidence="3" key="1">
    <citation type="submission" date="2017-02" db="UniProtKB">
        <authorList>
            <consortium name="WormBaseParasite"/>
        </authorList>
    </citation>
    <scope>IDENTIFICATION</scope>
</reference>
<evidence type="ECO:0000313" key="2">
    <source>
        <dbReference type="Proteomes" id="UP000278627"/>
    </source>
</evidence>
<dbReference type="AlphaFoldDB" id="A0A0N4SXM6"/>
<accession>A0A0N4SXM6</accession>
<gene>
    <name evidence="1" type="ORF">BPAG_LOCUS440</name>
</gene>
<proteinExistence type="predicted"/>
<dbReference type="WBParaSite" id="BPAG_0000043901-mRNA-1">
    <property type="protein sequence ID" value="BPAG_0000043901-mRNA-1"/>
    <property type="gene ID" value="BPAG_0000043901"/>
</dbReference>
<dbReference type="EMBL" id="UZAD01000019">
    <property type="protein sequence ID" value="VDN81626.1"/>
    <property type="molecule type" value="Genomic_DNA"/>
</dbReference>
<sequence>MHCLSSGVLNELKSEDMDFHFVRLHWFSSFTSEATKECATVAFPNPWCKVFSSERIEPFLFLRIRAWNYPRKLCC</sequence>
<name>A0A0N4SXM6_BRUPA</name>
<protein>
    <submittedName>
        <fullName evidence="1 3">Uncharacterized protein</fullName>
    </submittedName>
</protein>
<evidence type="ECO:0000313" key="3">
    <source>
        <dbReference type="WBParaSite" id="BPAG_0000043901-mRNA-1"/>
    </source>
</evidence>
<evidence type="ECO:0000313" key="1">
    <source>
        <dbReference type="EMBL" id="VDN81626.1"/>
    </source>
</evidence>
<dbReference type="Proteomes" id="UP000278627">
    <property type="component" value="Unassembled WGS sequence"/>
</dbReference>
<keyword evidence="2" id="KW-1185">Reference proteome</keyword>
<organism evidence="3">
    <name type="scientific">Brugia pahangi</name>
    <name type="common">Filarial nematode worm</name>
    <dbReference type="NCBI Taxonomy" id="6280"/>
    <lineage>
        <taxon>Eukaryota</taxon>
        <taxon>Metazoa</taxon>
        <taxon>Ecdysozoa</taxon>
        <taxon>Nematoda</taxon>
        <taxon>Chromadorea</taxon>
        <taxon>Rhabditida</taxon>
        <taxon>Spirurina</taxon>
        <taxon>Spiruromorpha</taxon>
        <taxon>Filarioidea</taxon>
        <taxon>Onchocercidae</taxon>
        <taxon>Brugia</taxon>
    </lineage>
</organism>
<reference evidence="1 2" key="2">
    <citation type="submission" date="2018-11" db="EMBL/GenBank/DDBJ databases">
        <authorList>
            <consortium name="Pathogen Informatics"/>
        </authorList>
    </citation>
    <scope>NUCLEOTIDE SEQUENCE [LARGE SCALE GENOMIC DNA]</scope>
</reference>